<dbReference type="SUPFAM" id="SSF47226">
    <property type="entry name" value="Histidine-containing phosphotransfer domain, HPT domain"/>
    <property type="match status" value="1"/>
</dbReference>
<feature type="domain" description="Response regulatory" evidence="10">
    <location>
        <begin position="901"/>
        <end position="1013"/>
    </location>
</feature>
<protein>
    <recommendedName>
        <fullName evidence="2">histidine kinase</fullName>
        <ecNumber evidence="2">2.7.13.3</ecNumber>
    </recommendedName>
</protein>
<dbReference type="PROSITE" id="PS50109">
    <property type="entry name" value="HIS_KIN"/>
    <property type="match status" value="1"/>
</dbReference>
<dbReference type="EC" id="2.7.13.3" evidence="2"/>
<dbReference type="SUPFAM" id="SSF47384">
    <property type="entry name" value="Homodimeric domain of signal transducing histidine kinase"/>
    <property type="match status" value="1"/>
</dbReference>
<evidence type="ECO:0000256" key="3">
    <source>
        <dbReference type="ARBA" id="ARBA00022553"/>
    </source>
</evidence>
<dbReference type="InterPro" id="IPR003661">
    <property type="entry name" value="HisK_dim/P_dom"/>
</dbReference>
<dbReference type="Pfam" id="PF00512">
    <property type="entry name" value="HisKA"/>
    <property type="match status" value="1"/>
</dbReference>
<dbReference type="Pfam" id="PF00072">
    <property type="entry name" value="Response_reg"/>
    <property type="match status" value="1"/>
</dbReference>
<evidence type="ECO:0000313" key="12">
    <source>
        <dbReference type="Proteomes" id="UP000272140"/>
    </source>
</evidence>
<dbReference type="InterPro" id="IPR011006">
    <property type="entry name" value="CheY-like_superfamily"/>
</dbReference>
<keyword evidence="8" id="KW-0812">Transmembrane</keyword>
<dbReference type="EMBL" id="RKIO01000003">
    <property type="protein sequence ID" value="RSC10327.1"/>
    <property type="molecule type" value="Genomic_DNA"/>
</dbReference>
<dbReference type="CDD" id="cd17546">
    <property type="entry name" value="REC_hyHK_CKI1_RcsC-like"/>
    <property type="match status" value="1"/>
</dbReference>
<dbReference type="InterPro" id="IPR036890">
    <property type="entry name" value="HATPase_C_sf"/>
</dbReference>
<sequence length="1131" mass="123092">MSQSRGNAEEASGGVDDGIVAATPAYVPLRLTFSKRLLIVSTITLTCLILVCAGGVTELLISHQHEEFAQQFSAQREALKEEVDRREARIRQLVVTYQIAKEYLESGDSQARKVLLPRQNQLAQTVPGSAATRAFSVVSTLTSPSDAARQTNLIDLARYASTFSLSHQNNSPALSEGFIYTPDKRFLATLPPLAPEQIARLNTEKAAEDFIGKRMEAVEEEMQRDAQSGVRGKVVWVTGSKDPLNDMTTTYFATSVYEGEQRKATIALSIPCNRFNQYFLHNEGDPHFFVVSCAVQRLLGIDETNPQEAHWAEIISRNPWVYQAANGRPQRIWREGSFFVIQRVPGPQWVAVYAYTWSDLLGAIAQQLLLVVLATLSGCGLVIGGAFWMNREVIRPSRERLHSLLEGEAFSRSIIQVAPVSLTVVARESGAILLQNAEAQSLQMAFASQGEKDATPDNVLARAGALVRFHARSAERSGVVSRFEMEPDLEVAYAQAKYRGDDVFVIGMVDLAKRKEIERRLRESRARAQAESHEKGMFLATMSHEIRTPLHGALGNLELLSRMGLTEEQRSSLLIAQDSFGSLLSLINGVLDLSRIEAGEFLLQEQPQHIDQLVEQASRTFAVDAQKNGVRLLCLIDPALRGTWICDGYRFTQIVTNLIGNAVKFTSQGAITVSLGSTEDGQVRLRVADSGRGIPEDEIEKIFMPYVQGSAGPKSSRAGTGLGLSLCQKIAERMGGNITVESEVGVGSIFTVVLPLRHDSAARIDGNAGQGIDFVVNCDIPSWRGQLVAQLSAWYPAARVTSGQDDGREEAPASTVFIDARDWLERDGSPKTSGAYRRITIGLDGPLVPISAGHAVVISAYSGQLLLDAIEMVLSGADDDGRAGSTDSSGEITGGAWSEASVLVVEDDRVSAQLMCDQLRMLGIGHVDVVGSAEDGIRRCQSRIYDLVVTDSNLPGKGGAELLSDLRAAGISWPVVLCTADATLAGVANTPFDALITKPSTLNDLSLVLQNVLGPGDVQQLPRATPGVSRLLSLFVESWISDREALRLMVQAGHVSEVLERLHRIQGALMILDRGELVSHLEEWSAKIAESRWVGEADLQSFVDAVESWLAPHATAKTMFLKDDASGRDTR</sequence>
<dbReference type="SMART" id="SM00448">
    <property type="entry name" value="REC"/>
    <property type="match status" value="1"/>
</dbReference>
<dbReference type="InterPro" id="IPR004358">
    <property type="entry name" value="Sig_transdc_His_kin-like_C"/>
</dbReference>
<dbReference type="SMART" id="SM00387">
    <property type="entry name" value="HATPase_c"/>
    <property type="match status" value="1"/>
</dbReference>
<name>A0A3R9BHY0_9BURK</name>
<dbReference type="Gene3D" id="3.30.565.10">
    <property type="entry name" value="Histidine kinase-like ATPase, C-terminal domain"/>
    <property type="match status" value="1"/>
</dbReference>
<dbReference type="SMART" id="SM00388">
    <property type="entry name" value="HisKA"/>
    <property type="match status" value="1"/>
</dbReference>
<dbReference type="Pfam" id="PF02518">
    <property type="entry name" value="HATPase_c"/>
    <property type="match status" value="1"/>
</dbReference>
<feature type="coiled-coil region" evidence="7">
    <location>
        <begin position="69"/>
        <end position="96"/>
    </location>
</feature>
<dbReference type="Gene3D" id="1.10.287.130">
    <property type="match status" value="1"/>
</dbReference>
<dbReference type="GO" id="GO:0009927">
    <property type="term" value="F:histidine phosphotransfer kinase activity"/>
    <property type="evidence" value="ECO:0007669"/>
    <property type="project" value="TreeGrafter"/>
</dbReference>
<evidence type="ECO:0000256" key="2">
    <source>
        <dbReference type="ARBA" id="ARBA00012438"/>
    </source>
</evidence>
<dbReference type="CDD" id="cd16922">
    <property type="entry name" value="HATPase_EvgS-ArcB-TorS-like"/>
    <property type="match status" value="1"/>
</dbReference>
<accession>A0A3R9BHY0</accession>
<evidence type="ECO:0000256" key="5">
    <source>
        <dbReference type="ARBA" id="ARBA00022777"/>
    </source>
</evidence>
<proteinExistence type="predicted"/>
<evidence type="ECO:0000256" key="8">
    <source>
        <dbReference type="SAM" id="Phobius"/>
    </source>
</evidence>
<gene>
    <name evidence="11" type="ORF">EGT41_17855</name>
</gene>
<keyword evidence="8" id="KW-0472">Membrane</keyword>
<dbReference type="PRINTS" id="PR00344">
    <property type="entry name" value="BCTRLSENSOR"/>
</dbReference>
<dbReference type="RefSeq" id="WP_125381100.1">
    <property type="nucleotide sequence ID" value="NZ_RKIO01000003.1"/>
</dbReference>
<comment type="catalytic activity">
    <reaction evidence="1">
        <text>ATP + protein L-histidine = ADP + protein N-phospho-L-histidine.</text>
        <dbReference type="EC" id="2.7.13.3"/>
    </reaction>
</comment>
<keyword evidence="3 6" id="KW-0597">Phosphoprotein</keyword>
<feature type="domain" description="Histidine kinase" evidence="9">
    <location>
        <begin position="541"/>
        <end position="758"/>
    </location>
</feature>
<feature type="modified residue" description="4-aspartylphosphate" evidence="6">
    <location>
        <position position="951"/>
    </location>
</feature>
<keyword evidence="5" id="KW-0418">Kinase</keyword>
<evidence type="ECO:0000256" key="6">
    <source>
        <dbReference type="PROSITE-ProRule" id="PRU00169"/>
    </source>
</evidence>
<dbReference type="SUPFAM" id="SSF52172">
    <property type="entry name" value="CheY-like"/>
    <property type="match status" value="1"/>
</dbReference>
<keyword evidence="8" id="KW-1133">Transmembrane helix</keyword>
<dbReference type="PROSITE" id="PS50110">
    <property type="entry name" value="RESPONSE_REGULATORY"/>
    <property type="match status" value="1"/>
</dbReference>
<dbReference type="Proteomes" id="UP000272140">
    <property type="component" value="Unassembled WGS sequence"/>
</dbReference>
<feature type="transmembrane region" description="Helical" evidence="8">
    <location>
        <begin position="37"/>
        <end position="61"/>
    </location>
</feature>
<comment type="caution">
    <text evidence="11">The sequence shown here is derived from an EMBL/GenBank/DDBJ whole genome shotgun (WGS) entry which is preliminary data.</text>
</comment>
<keyword evidence="4" id="KW-0808">Transferase</keyword>
<dbReference type="AlphaFoldDB" id="A0A3R9BHY0"/>
<evidence type="ECO:0000259" key="9">
    <source>
        <dbReference type="PROSITE" id="PS50109"/>
    </source>
</evidence>
<reference evidence="12" key="1">
    <citation type="submission" date="2018-11" db="EMBL/GenBank/DDBJ databases">
        <title>FDA dAtabase for Regulatory Grade micrObial Sequences (FDA-ARGOS): Supporting development and validation of Infectious Disease Dx tests.</title>
        <authorList>
            <person name="Goldberg B."/>
            <person name="Campos J."/>
            <person name="Tallon L."/>
            <person name="Sadzewicz L."/>
            <person name="Zhao X."/>
            <person name="Vavikolanu K."/>
            <person name="Mehta A."/>
            <person name="Aluvathingal J."/>
            <person name="Nadendla S."/>
            <person name="Geyer C."/>
            <person name="Nandy P."/>
            <person name="Yan Y."/>
            <person name="Sichtig H."/>
        </authorList>
    </citation>
    <scope>NUCLEOTIDE SEQUENCE [LARGE SCALE GENOMIC DNA]</scope>
    <source>
        <strain evidence="12">FDAARGOS_544</strain>
    </source>
</reference>
<dbReference type="InterPro" id="IPR036641">
    <property type="entry name" value="HPT_dom_sf"/>
</dbReference>
<dbReference type="GO" id="GO:0000155">
    <property type="term" value="F:phosphorelay sensor kinase activity"/>
    <property type="evidence" value="ECO:0007669"/>
    <property type="project" value="InterPro"/>
</dbReference>
<organism evidence="11 12">
    <name type="scientific">Burkholderia cenocepacia</name>
    <dbReference type="NCBI Taxonomy" id="95486"/>
    <lineage>
        <taxon>Bacteria</taxon>
        <taxon>Pseudomonadati</taxon>
        <taxon>Pseudomonadota</taxon>
        <taxon>Betaproteobacteria</taxon>
        <taxon>Burkholderiales</taxon>
        <taxon>Burkholderiaceae</taxon>
        <taxon>Burkholderia</taxon>
        <taxon>Burkholderia cepacia complex</taxon>
    </lineage>
</organism>
<evidence type="ECO:0000256" key="7">
    <source>
        <dbReference type="SAM" id="Coils"/>
    </source>
</evidence>
<dbReference type="SUPFAM" id="SSF55874">
    <property type="entry name" value="ATPase domain of HSP90 chaperone/DNA topoisomerase II/histidine kinase"/>
    <property type="match status" value="1"/>
</dbReference>
<dbReference type="PANTHER" id="PTHR43047:SF72">
    <property type="entry name" value="OSMOSENSING HISTIDINE PROTEIN KINASE SLN1"/>
    <property type="match status" value="1"/>
</dbReference>
<dbReference type="CDD" id="cd00082">
    <property type="entry name" value="HisKA"/>
    <property type="match status" value="1"/>
</dbReference>
<evidence type="ECO:0000259" key="10">
    <source>
        <dbReference type="PROSITE" id="PS50110"/>
    </source>
</evidence>
<evidence type="ECO:0000256" key="1">
    <source>
        <dbReference type="ARBA" id="ARBA00000085"/>
    </source>
</evidence>
<evidence type="ECO:0000256" key="4">
    <source>
        <dbReference type="ARBA" id="ARBA00022679"/>
    </source>
</evidence>
<evidence type="ECO:0000313" key="11">
    <source>
        <dbReference type="EMBL" id="RSC10327.1"/>
    </source>
</evidence>
<dbReference type="GO" id="GO:0005886">
    <property type="term" value="C:plasma membrane"/>
    <property type="evidence" value="ECO:0007669"/>
    <property type="project" value="TreeGrafter"/>
</dbReference>
<dbReference type="InterPro" id="IPR001789">
    <property type="entry name" value="Sig_transdc_resp-reg_receiver"/>
</dbReference>
<dbReference type="InterPro" id="IPR005467">
    <property type="entry name" value="His_kinase_dom"/>
</dbReference>
<dbReference type="InterPro" id="IPR003594">
    <property type="entry name" value="HATPase_dom"/>
</dbReference>
<dbReference type="InterPro" id="IPR036097">
    <property type="entry name" value="HisK_dim/P_sf"/>
</dbReference>
<dbReference type="PANTHER" id="PTHR43047">
    <property type="entry name" value="TWO-COMPONENT HISTIDINE PROTEIN KINASE"/>
    <property type="match status" value="1"/>
</dbReference>
<keyword evidence="7" id="KW-0175">Coiled coil</keyword>
<dbReference type="Gene3D" id="3.40.50.2300">
    <property type="match status" value="1"/>
</dbReference>